<comment type="caution">
    <text evidence="1">The sequence shown here is derived from an EMBL/GenBank/DDBJ whole genome shotgun (WGS) entry which is preliminary data.</text>
</comment>
<dbReference type="EMBL" id="QICL01000002">
    <property type="protein sequence ID" value="PXV68116.1"/>
    <property type="molecule type" value="Genomic_DNA"/>
</dbReference>
<dbReference type="OrthoDB" id="1494789at2"/>
<keyword evidence="2" id="KW-1185">Reference proteome</keyword>
<name>A0A2V3PUQ2_9BACT</name>
<dbReference type="AlphaFoldDB" id="A0A2V3PUQ2"/>
<evidence type="ECO:0000313" key="2">
    <source>
        <dbReference type="Proteomes" id="UP000247973"/>
    </source>
</evidence>
<proteinExistence type="predicted"/>
<evidence type="ECO:0000313" key="1">
    <source>
        <dbReference type="EMBL" id="PXV68116.1"/>
    </source>
</evidence>
<sequence length="104" mass="12325">MKTGLIIIEEYCNSSQVEASFIDLLENEGLIEIEIVEGEHYIRESQLPDLERFANWYYDLSINIEGIDVIQNLLKKVQTLEQELYSLRKLKSLHHKDLWEEIDE</sequence>
<dbReference type="RefSeq" id="WP_110309403.1">
    <property type="nucleotide sequence ID" value="NZ_QICL01000002.1"/>
</dbReference>
<protein>
    <submittedName>
        <fullName evidence="1">MerR-like DNA binding protein</fullName>
    </submittedName>
</protein>
<dbReference type="Pfam" id="PF13591">
    <property type="entry name" value="MerR_2"/>
    <property type="match status" value="1"/>
</dbReference>
<dbReference type="Proteomes" id="UP000247973">
    <property type="component" value="Unassembled WGS sequence"/>
</dbReference>
<dbReference type="Gene3D" id="1.10.1660.10">
    <property type="match status" value="1"/>
</dbReference>
<gene>
    <name evidence="1" type="ORF">CLV62_102148</name>
</gene>
<reference evidence="1 2" key="1">
    <citation type="submission" date="2018-03" db="EMBL/GenBank/DDBJ databases">
        <title>Genomic Encyclopedia of Archaeal and Bacterial Type Strains, Phase II (KMG-II): from individual species to whole genera.</title>
        <authorList>
            <person name="Goeker M."/>
        </authorList>
    </citation>
    <scope>NUCLEOTIDE SEQUENCE [LARGE SCALE GENOMIC DNA]</scope>
    <source>
        <strain evidence="1 2">DSM 100214</strain>
    </source>
</reference>
<accession>A0A2V3PUQ2</accession>
<organism evidence="1 2">
    <name type="scientific">Dysgonomonas alginatilytica</name>
    <dbReference type="NCBI Taxonomy" id="1605892"/>
    <lineage>
        <taxon>Bacteria</taxon>
        <taxon>Pseudomonadati</taxon>
        <taxon>Bacteroidota</taxon>
        <taxon>Bacteroidia</taxon>
        <taxon>Bacteroidales</taxon>
        <taxon>Dysgonomonadaceae</taxon>
        <taxon>Dysgonomonas</taxon>
    </lineage>
</organism>